<dbReference type="InterPro" id="IPR035906">
    <property type="entry name" value="MetI-like_sf"/>
</dbReference>
<dbReference type="CDD" id="cd06261">
    <property type="entry name" value="TM_PBP2"/>
    <property type="match status" value="2"/>
</dbReference>
<dbReference type="InterPro" id="IPR000515">
    <property type="entry name" value="MetI-like"/>
</dbReference>
<keyword evidence="3" id="KW-1003">Cell membrane</keyword>
<feature type="transmembrane region" description="Helical" evidence="7">
    <location>
        <begin position="533"/>
        <end position="552"/>
    </location>
</feature>
<evidence type="ECO:0000259" key="8">
    <source>
        <dbReference type="PROSITE" id="PS50928"/>
    </source>
</evidence>
<evidence type="ECO:0000256" key="5">
    <source>
        <dbReference type="ARBA" id="ARBA00022989"/>
    </source>
</evidence>
<gene>
    <name evidence="9" type="ORF">IGS68_06330</name>
</gene>
<feature type="transmembrane region" description="Helical" evidence="7">
    <location>
        <begin position="421"/>
        <end position="450"/>
    </location>
</feature>
<accession>A0ABX7B8X7</accession>
<feature type="domain" description="ABC transmembrane type-1" evidence="8">
    <location>
        <begin position="341"/>
        <end position="547"/>
    </location>
</feature>
<name>A0ABX7B8X7_9PROT</name>
<reference evidence="9" key="1">
    <citation type="submission" date="2021-02" db="EMBL/GenBank/DDBJ databases">
        <title>Skermanella TT6 skin isolate.</title>
        <authorList>
            <person name="Lee K."/>
            <person name="Ganzorig M."/>
        </authorList>
    </citation>
    <scope>NUCLEOTIDE SEQUENCE</scope>
    <source>
        <strain evidence="9">TT6</strain>
    </source>
</reference>
<keyword evidence="6 7" id="KW-0472">Membrane</keyword>
<dbReference type="Gene3D" id="1.10.3720.10">
    <property type="entry name" value="MetI-like"/>
    <property type="match status" value="2"/>
</dbReference>
<feature type="transmembrane region" description="Helical" evidence="7">
    <location>
        <begin position="471"/>
        <end position="493"/>
    </location>
</feature>
<feature type="transmembrane region" description="Helical" evidence="7">
    <location>
        <begin position="297"/>
        <end position="320"/>
    </location>
</feature>
<feature type="transmembrane region" description="Helical" evidence="7">
    <location>
        <begin position="378"/>
        <end position="401"/>
    </location>
</feature>
<comment type="subcellular location">
    <subcellularLocation>
        <location evidence="1 7">Cell membrane</location>
        <topology evidence="1 7">Multi-pass membrane protein</topology>
    </subcellularLocation>
</comment>
<feature type="transmembrane region" description="Helical" evidence="7">
    <location>
        <begin position="340"/>
        <end position="366"/>
    </location>
</feature>
<keyword evidence="10" id="KW-1185">Reference proteome</keyword>
<dbReference type="PRINTS" id="PR00173">
    <property type="entry name" value="EDTRNSPORT"/>
</dbReference>
<evidence type="ECO:0000256" key="7">
    <source>
        <dbReference type="RuleBase" id="RU363032"/>
    </source>
</evidence>
<feature type="domain" description="ABC transmembrane type-1" evidence="8">
    <location>
        <begin position="64"/>
        <end position="270"/>
    </location>
</feature>
<keyword evidence="2 7" id="KW-0813">Transport</keyword>
<dbReference type="SUPFAM" id="SSF161098">
    <property type="entry name" value="MetI-like"/>
    <property type="match status" value="2"/>
</dbReference>
<dbReference type="EMBL" id="CP067420">
    <property type="protein sequence ID" value="QQP90839.1"/>
    <property type="molecule type" value="Genomic_DNA"/>
</dbReference>
<dbReference type="Proteomes" id="UP000595197">
    <property type="component" value="Chromosome"/>
</dbReference>
<dbReference type="Pfam" id="PF00528">
    <property type="entry name" value="BPD_transp_1"/>
    <property type="match status" value="1"/>
</dbReference>
<keyword evidence="4 7" id="KW-0812">Transmembrane</keyword>
<evidence type="ECO:0000256" key="2">
    <source>
        <dbReference type="ARBA" id="ARBA00022448"/>
    </source>
</evidence>
<feature type="transmembrane region" description="Helical" evidence="7">
    <location>
        <begin position="197"/>
        <end position="218"/>
    </location>
</feature>
<evidence type="ECO:0000256" key="3">
    <source>
        <dbReference type="ARBA" id="ARBA00022475"/>
    </source>
</evidence>
<keyword evidence="5 7" id="KW-1133">Transmembrane helix</keyword>
<proteinExistence type="inferred from homology"/>
<evidence type="ECO:0000256" key="6">
    <source>
        <dbReference type="ARBA" id="ARBA00023136"/>
    </source>
</evidence>
<feature type="transmembrane region" description="Helical" evidence="7">
    <location>
        <begin position="70"/>
        <end position="90"/>
    </location>
</feature>
<evidence type="ECO:0000256" key="1">
    <source>
        <dbReference type="ARBA" id="ARBA00004651"/>
    </source>
</evidence>
<evidence type="ECO:0000256" key="4">
    <source>
        <dbReference type="ARBA" id="ARBA00022692"/>
    </source>
</evidence>
<dbReference type="RefSeq" id="WP_201078211.1">
    <property type="nucleotide sequence ID" value="NZ_CP067420.1"/>
</dbReference>
<dbReference type="PANTHER" id="PTHR30183:SF2">
    <property type="entry name" value="IRON UTILIZATION PROTEIN"/>
    <property type="match status" value="1"/>
</dbReference>
<feature type="transmembrane region" description="Helical" evidence="7">
    <location>
        <begin position="102"/>
        <end position="120"/>
    </location>
</feature>
<feature type="transmembrane region" description="Helical" evidence="7">
    <location>
        <begin position="21"/>
        <end position="46"/>
    </location>
</feature>
<organism evidence="9 10">
    <name type="scientific">Skermanella cutis</name>
    <dbReference type="NCBI Taxonomy" id="2775420"/>
    <lineage>
        <taxon>Bacteria</taxon>
        <taxon>Pseudomonadati</taxon>
        <taxon>Pseudomonadota</taxon>
        <taxon>Alphaproteobacteria</taxon>
        <taxon>Rhodospirillales</taxon>
        <taxon>Azospirillaceae</taxon>
        <taxon>Skermanella</taxon>
    </lineage>
</organism>
<comment type="similarity">
    <text evidence="7">Belongs to the binding-protein-dependent transport system permease family.</text>
</comment>
<dbReference type="PANTHER" id="PTHR30183">
    <property type="entry name" value="MOLYBDENUM TRANSPORT SYSTEM PERMEASE PROTEIN MODB"/>
    <property type="match status" value="1"/>
</dbReference>
<feature type="transmembrane region" description="Helical" evidence="7">
    <location>
        <begin position="149"/>
        <end position="169"/>
    </location>
</feature>
<sequence>MTLNALSIAADRARHRLLPSGWTAATLLIACLVALPVVVVVSRIFIPTDGVWSHLASTVLPYYLGNTAKLVLGVGAGTLVIGVGTAWLVTMCRFPGSRVLEWALLLPMAVPAYVMAYVYTDLLQFVGPVQTTLRELTGWTRHDYWFPNIRSLGGAVAMLTLVLYPYVYLLSRAAFLEQSVCVLEVSRTLGRGPYRSFFGVALPLARPAIVAGLALVLMEVLADFGTVQYFAVDTFTTGIYRTWFAMGQPVAAAQLASVLMLFVLVLMLMERWSRGSAKFHHTTSRYRRLPSYRLRGLRGAAALAACVLPLLLGFLVPAAALLDLALEDGDALLGAMFWTLATNSILLAALTSVLAVALAVVLAYGLRLRPSPVLKGAVRIASMGYAVPGSVIAIGVLIPFARLDNALDAFLVEHFGISTGLLLSGTIAALIFAYLVRFLAVSFNTIEASLGKIRPNMDQASRVLGQTPSGTLVKVHAPLMLGSLLTAGLLVFVDVMKELPATLIVRPFNFDTLAVRTYQLAADERLAEASAPALAIVAVGILPVILLSVAITRSRPGHAED</sequence>
<feature type="transmembrane region" description="Helical" evidence="7">
    <location>
        <begin position="250"/>
        <end position="269"/>
    </location>
</feature>
<evidence type="ECO:0000313" key="10">
    <source>
        <dbReference type="Proteomes" id="UP000595197"/>
    </source>
</evidence>
<protein>
    <submittedName>
        <fullName evidence="9">Iron ABC transporter permease</fullName>
    </submittedName>
</protein>
<dbReference type="PROSITE" id="PS50928">
    <property type="entry name" value="ABC_TM1"/>
    <property type="match status" value="2"/>
</dbReference>
<evidence type="ECO:0000313" key="9">
    <source>
        <dbReference type="EMBL" id="QQP90839.1"/>
    </source>
</evidence>